<sequence>MLLRSFRRKKTQTILATTFPSEVQIIKKLFKFSLSPNNQNKARKSNLRRLCVNSVHKCYGTPFC</sequence>
<accession>A0A0E9SAI3</accession>
<protein>
    <submittedName>
        <fullName evidence="1">Uncharacterized protein</fullName>
    </submittedName>
</protein>
<name>A0A0E9SAI3_ANGAN</name>
<reference evidence="1" key="1">
    <citation type="submission" date="2014-11" db="EMBL/GenBank/DDBJ databases">
        <authorList>
            <person name="Amaro Gonzalez C."/>
        </authorList>
    </citation>
    <scope>NUCLEOTIDE SEQUENCE</scope>
</reference>
<proteinExistence type="predicted"/>
<evidence type="ECO:0000313" key="1">
    <source>
        <dbReference type="EMBL" id="JAH37533.1"/>
    </source>
</evidence>
<organism evidence="1">
    <name type="scientific">Anguilla anguilla</name>
    <name type="common">European freshwater eel</name>
    <name type="synonym">Muraena anguilla</name>
    <dbReference type="NCBI Taxonomy" id="7936"/>
    <lineage>
        <taxon>Eukaryota</taxon>
        <taxon>Metazoa</taxon>
        <taxon>Chordata</taxon>
        <taxon>Craniata</taxon>
        <taxon>Vertebrata</taxon>
        <taxon>Euteleostomi</taxon>
        <taxon>Actinopterygii</taxon>
        <taxon>Neopterygii</taxon>
        <taxon>Teleostei</taxon>
        <taxon>Anguilliformes</taxon>
        <taxon>Anguillidae</taxon>
        <taxon>Anguilla</taxon>
    </lineage>
</organism>
<dbReference type="AlphaFoldDB" id="A0A0E9SAI3"/>
<reference evidence="1" key="2">
    <citation type="journal article" date="2015" name="Fish Shellfish Immunol.">
        <title>Early steps in the European eel (Anguilla anguilla)-Vibrio vulnificus interaction in the gills: Role of the RtxA13 toxin.</title>
        <authorList>
            <person name="Callol A."/>
            <person name="Pajuelo D."/>
            <person name="Ebbesson L."/>
            <person name="Teles M."/>
            <person name="MacKenzie S."/>
            <person name="Amaro C."/>
        </authorList>
    </citation>
    <scope>NUCLEOTIDE SEQUENCE</scope>
</reference>
<dbReference type="EMBL" id="GBXM01071044">
    <property type="protein sequence ID" value="JAH37533.1"/>
    <property type="molecule type" value="Transcribed_RNA"/>
</dbReference>